<keyword evidence="3" id="KW-1185">Reference proteome</keyword>
<proteinExistence type="predicted"/>
<feature type="transmembrane region" description="Helical" evidence="1">
    <location>
        <begin position="97"/>
        <end position="115"/>
    </location>
</feature>
<name>A0ABS3BXT6_9BACT</name>
<dbReference type="Proteomes" id="UP000664698">
    <property type="component" value="Unassembled WGS sequence"/>
</dbReference>
<dbReference type="EMBL" id="JAFKCW010000005">
    <property type="protein sequence ID" value="MBN7803121.1"/>
    <property type="molecule type" value="Genomic_DNA"/>
</dbReference>
<keyword evidence="1" id="KW-0472">Membrane</keyword>
<keyword evidence="1" id="KW-0812">Transmembrane</keyword>
<dbReference type="RefSeq" id="WP_206571118.1">
    <property type="nucleotide sequence ID" value="NZ_JAFKCW010000005.1"/>
</dbReference>
<evidence type="ECO:0000313" key="3">
    <source>
        <dbReference type="Proteomes" id="UP000664698"/>
    </source>
</evidence>
<gene>
    <name evidence="2" type="ORF">J0A67_19765</name>
</gene>
<keyword evidence="1" id="KW-1133">Transmembrane helix</keyword>
<evidence type="ECO:0000313" key="2">
    <source>
        <dbReference type="EMBL" id="MBN7803121.1"/>
    </source>
</evidence>
<reference evidence="2 3" key="1">
    <citation type="submission" date="2021-03" db="EMBL/GenBank/DDBJ databases">
        <title>novel species isolated from a fishpond in China.</title>
        <authorList>
            <person name="Lu H."/>
            <person name="Cai Z."/>
        </authorList>
    </citation>
    <scope>NUCLEOTIDE SEQUENCE [LARGE SCALE GENOMIC DNA]</scope>
    <source>
        <strain evidence="2 3">JCM 31546</strain>
    </source>
</reference>
<accession>A0ABS3BXT6</accession>
<organism evidence="2 3">
    <name type="scientific">Algoriphagus aestuariicola</name>
    <dbReference type="NCBI Taxonomy" id="1852016"/>
    <lineage>
        <taxon>Bacteria</taxon>
        <taxon>Pseudomonadati</taxon>
        <taxon>Bacteroidota</taxon>
        <taxon>Cytophagia</taxon>
        <taxon>Cytophagales</taxon>
        <taxon>Cyclobacteriaceae</taxon>
        <taxon>Algoriphagus</taxon>
    </lineage>
</organism>
<sequence length="151" mass="16169">MKMRPLAFVLGTGLLVGTLDILAACVQYFLKTGNGPAPVFKFIASGVFGGDAFSGGDRMIVFGLLFHYSLAVSFTLFFFLICAVFPSISKAKVTRGVVYGVAIWLVMNLIILPLSNTPKTSLSWIDAGTGMLILIVCIGLPLSFIAARQKI</sequence>
<feature type="transmembrane region" description="Helical" evidence="1">
    <location>
        <begin position="127"/>
        <end position="147"/>
    </location>
</feature>
<feature type="transmembrane region" description="Helical" evidence="1">
    <location>
        <begin position="60"/>
        <end position="85"/>
    </location>
</feature>
<comment type="caution">
    <text evidence="2">The sequence shown here is derived from an EMBL/GenBank/DDBJ whole genome shotgun (WGS) entry which is preliminary data.</text>
</comment>
<protein>
    <submittedName>
        <fullName evidence="2">DUF1440 domain-containing protein</fullName>
    </submittedName>
</protein>
<evidence type="ECO:0000256" key="1">
    <source>
        <dbReference type="SAM" id="Phobius"/>
    </source>
</evidence>